<dbReference type="SMART" id="SM00098">
    <property type="entry name" value="alkPPc"/>
    <property type="match status" value="1"/>
</dbReference>
<dbReference type="SUPFAM" id="SSF53649">
    <property type="entry name" value="Alkaline phosphatase-like"/>
    <property type="match status" value="1"/>
</dbReference>
<evidence type="ECO:0000313" key="3">
    <source>
        <dbReference type="Proteomes" id="UP001430306"/>
    </source>
</evidence>
<reference evidence="2" key="1">
    <citation type="submission" date="2021-11" db="EMBL/GenBank/DDBJ databases">
        <title>Genome sequence.</title>
        <authorList>
            <person name="Sun Q."/>
        </authorList>
    </citation>
    <scope>NUCLEOTIDE SEQUENCE</scope>
    <source>
        <strain evidence="2">JC740</strain>
    </source>
</reference>
<keyword evidence="1" id="KW-0597">Phosphoprotein</keyword>
<keyword evidence="3" id="KW-1185">Reference proteome</keyword>
<dbReference type="Pfam" id="PF00245">
    <property type="entry name" value="Alk_phosphatase"/>
    <property type="match status" value="1"/>
</dbReference>
<keyword evidence="2" id="KW-0378">Hydrolase</keyword>
<dbReference type="RefSeq" id="WP_230274442.1">
    <property type="nucleotide sequence ID" value="NZ_JAJKFW010000024.1"/>
</dbReference>
<dbReference type="Gene3D" id="3.40.720.10">
    <property type="entry name" value="Alkaline Phosphatase, subunit A"/>
    <property type="match status" value="1"/>
</dbReference>
<proteinExistence type="predicted"/>
<dbReference type="PANTHER" id="PTHR11596">
    <property type="entry name" value="ALKALINE PHOSPHATASE"/>
    <property type="match status" value="1"/>
</dbReference>
<protein>
    <submittedName>
        <fullName evidence="2">Alkaline phosphatase</fullName>
        <ecNumber evidence="2">3.1.3.1</ecNumber>
    </submittedName>
</protein>
<dbReference type="Proteomes" id="UP001430306">
    <property type="component" value="Unassembled WGS sequence"/>
</dbReference>
<dbReference type="EMBL" id="JAJKFW010000024">
    <property type="protein sequence ID" value="MCC9643496.1"/>
    <property type="molecule type" value="Genomic_DNA"/>
</dbReference>
<sequence>MRQTEAANLSRSEAYLDGCAVSRMNFETSIRFVSPASPPTSFSRPIHMSPKRSLLPKCLLPTSLLPTSLTMFGLLLCGPFVFDCHSVSAEETVKKLLDKAKTLVDLGPGKEDLVDPLRDMQSNAMKKQSAPWGHWGSNPAKYSTWTNHSNRLIPLYTFGYTLNELRERGSLYSNALRMREHFGRVDERTFHPAANYHDQVDVYDLQMAAIESGKRNVILMIFDGMDWQTTRAASLYRNQANRYDSGRGTGLLFQDYRRVKTDFAFIVTTPYSSGAKLDVNSQTITAAPGESTGGFSPEHAGPMPWHEQSRREYVIGQDREVPHTFTDSASSATSLMAGVKTYNGSINVMPDGKFAEPIARTLQKKGYRVGVVTSVPVSHATPGSAYANNVVRQDYQDITRDLAGLPSSSHRKDPLPGLDLLIGGGWGEGVGKDGSQGENFMAGNKYFHESDREALKRDSKDGEENAYLLVERTEGRSGAEVLNEATEQAIEEGKRLVGFFGTKGGHLPFQTADGNFNPTFDVKGTERYDEADLIENPNLSQMTESALKWLSSSKQRPSEKEKAPGFWLLIEAGDVDWANHANNLDNSVGAVFSGEQAFETVVNWVTQQNAWDDTAVFVTSDHGHFLVIENEQAISNAAQKAASSNR</sequence>
<dbReference type="InterPro" id="IPR017850">
    <property type="entry name" value="Alkaline_phosphatase_core_sf"/>
</dbReference>
<dbReference type="GO" id="GO:0004035">
    <property type="term" value="F:alkaline phosphatase activity"/>
    <property type="evidence" value="ECO:0007669"/>
    <property type="project" value="UniProtKB-EC"/>
</dbReference>
<name>A0ABS8NLZ1_9BACT</name>
<dbReference type="EC" id="3.1.3.1" evidence="2"/>
<dbReference type="PANTHER" id="PTHR11596:SF5">
    <property type="entry name" value="ALKALINE PHOSPHATASE"/>
    <property type="match status" value="1"/>
</dbReference>
<dbReference type="InterPro" id="IPR001952">
    <property type="entry name" value="Alkaline_phosphatase"/>
</dbReference>
<organism evidence="2 3">
    <name type="scientific">Rhodopirellula halodulae</name>
    <dbReference type="NCBI Taxonomy" id="2894198"/>
    <lineage>
        <taxon>Bacteria</taxon>
        <taxon>Pseudomonadati</taxon>
        <taxon>Planctomycetota</taxon>
        <taxon>Planctomycetia</taxon>
        <taxon>Pirellulales</taxon>
        <taxon>Pirellulaceae</taxon>
        <taxon>Rhodopirellula</taxon>
    </lineage>
</organism>
<accession>A0ABS8NLZ1</accession>
<comment type="caution">
    <text evidence="2">The sequence shown here is derived from an EMBL/GenBank/DDBJ whole genome shotgun (WGS) entry which is preliminary data.</text>
</comment>
<gene>
    <name evidence="2" type="ORF">LOC71_14520</name>
</gene>
<evidence type="ECO:0000256" key="1">
    <source>
        <dbReference type="ARBA" id="ARBA00022553"/>
    </source>
</evidence>
<evidence type="ECO:0000313" key="2">
    <source>
        <dbReference type="EMBL" id="MCC9643496.1"/>
    </source>
</evidence>